<dbReference type="InterPro" id="IPR036864">
    <property type="entry name" value="Zn2-C6_fun-type_DNA-bd_sf"/>
</dbReference>
<proteinExistence type="predicted"/>
<gene>
    <name evidence="1" type="ORF">LAESUDRAFT_717322</name>
</gene>
<protein>
    <recommendedName>
        <fullName evidence="3">Zn(2)-C6 fungal-type domain-containing protein</fullName>
    </recommendedName>
</protein>
<dbReference type="EMBL" id="KV427660">
    <property type="protein sequence ID" value="KZT01747.1"/>
    <property type="molecule type" value="Genomic_DNA"/>
</dbReference>
<evidence type="ECO:0008006" key="3">
    <source>
        <dbReference type="Google" id="ProtNLM"/>
    </source>
</evidence>
<dbReference type="GO" id="GO:0000981">
    <property type="term" value="F:DNA-binding transcription factor activity, RNA polymerase II-specific"/>
    <property type="evidence" value="ECO:0007669"/>
    <property type="project" value="InterPro"/>
</dbReference>
<dbReference type="InParanoid" id="A0A165BVX0"/>
<dbReference type="GO" id="GO:0008270">
    <property type="term" value="F:zinc ion binding"/>
    <property type="evidence" value="ECO:0007669"/>
    <property type="project" value="InterPro"/>
</dbReference>
<dbReference type="OrthoDB" id="2123952at2759"/>
<reference evidence="1 2" key="1">
    <citation type="journal article" date="2016" name="Mol. Biol. Evol.">
        <title>Comparative Genomics of Early-Diverging Mushroom-Forming Fungi Provides Insights into the Origins of Lignocellulose Decay Capabilities.</title>
        <authorList>
            <person name="Nagy L.G."/>
            <person name="Riley R."/>
            <person name="Tritt A."/>
            <person name="Adam C."/>
            <person name="Daum C."/>
            <person name="Floudas D."/>
            <person name="Sun H."/>
            <person name="Yadav J.S."/>
            <person name="Pangilinan J."/>
            <person name="Larsson K.H."/>
            <person name="Matsuura K."/>
            <person name="Barry K."/>
            <person name="Labutti K."/>
            <person name="Kuo R."/>
            <person name="Ohm R.A."/>
            <person name="Bhattacharya S.S."/>
            <person name="Shirouzu T."/>
            <person name="Yoshinaga Y."/>
            <person name="Martin F.M."/>
            <person name="Grigoriev I.V."/>
            <person name="Hibbett D.S."/>
        </authorList>
    </citation>
    <scope>NUCLEOTIDE SEQUENCE [LARGE SCALE GENOMIC DNA]</scope>
    <source>
        <strain evidence="1 2">93-53</strain>
    </source>
</reference>
<dbReference type="Proteomes" id="UP000076871">
    <property type="component" value="Unassembled WGS sequence"/>
</dbReference>
<accession>A0A165BVX0</accession>
<sequence length="664" mass="73810">MSTTSRIVPLVLHPMSLCRLRELKYASGLEVRMWRSRSTECYVSISGFPYGVISRWKLSCLVFPSQGQNADVGRTSAVDASEGLSAPNQTRSREGDLSGHLIRCAAKGRLFAALVGIICIDSKAVVGDLISLDIIFPAAHQAYGMLIVNAAWLVVTYTKNATLVARFIYAILLNAVELALSAAKSHRRGQFGEQIAIQLSCCYGIYGTTIVACQAVHRVSEVRETEVDALGSSQVTTLDSARAVMVKMATIAKRTRSPIRPMYNMQTSYAADSDLGEGISSPPETLDRSRNSRACHRCRDFKAKCEPNSSNKDKCKKCDEDRASTIGFSHCKRAFVRSHEKSAVEQRRGPPKGYLHAIERRLHLVECLLSAIVTSQDIRAKGVVAALMKDPLARKILTEIQESGSHIPTERHEQVGIASHNLVSPGPYPRFDDTRKQTRQERESFVYKERLVKTLPMAEWHDNLSVTLSSSTCQPIENTKTPAISLVPVLGADPQLTTPEEFALLENLSDTRQCTYLLSTNVFPVASAPEQTALTAYSLKRVHDIDNSNDVEQSSRKRRRIVVDAKKLNTQMVHGTRPDTVDFKSSEDAMNNLLLHMSEENAPDPFLKIPPSDDFRLDMYLDQMKEQSPVWFTPWLLSANGFLLTLVGIDPDQSSATENWLMDY</sequence>
<dbReference type="AlphaFoldDB" id="A0A165BVX0"/>
<organism evidence="1 2">
    <name type="scientific">Laetiporus sulphureus 93-53</name>
    <dbReference type="NCBI Taxonomy" id="1314785"/>
    <lineage>
        <taxon>Eukaryota</taxon>
        <taxon>Fungi</taxon>
        <taxon>Dikarya</taxon>
        <taxon>Basidiomycota</taxon>
        <taxon>Agaricomycotina</taxon>
        <taxon>Agaricomycetes</taxon>
        <taxon>Polyporales</taxon>
        <taxon>Laetiporus</taxon>
    </lineage>
</organism>
<dbReference type="GeneID" id="63824352"/>
<dbReference type="STRING" id="1314785.A0A165BVX0"/>
<dbReference type="RefSeq" id="XP_040759487.1">
    <property type="nucleotide sequence ID" value="XM_040907323.1"/>
</dbReference>
<name>A0A165BVX0_9APHY</name>
<evidence type="ECO:0000313" key="2">
    <source>
        <dbReference type="Proteomes" id="UP000076871"/>
    </source>
</evidence>
<dbReference type="Gene3D" id="4.10.240.10">
    <property type="entry name" value="Zn(2)-C6 fungal-type DNA-binding domain"/>
    <property type="match status" value="1"/>
</dbReference>
<keyword evidence="2" id="KW-1185">Reference proteome</keyword>
<evidence type="ECO:0000313" key="1">
    <source>
        <dbReference type="EMBL" id="KZT01747.1"/>
    </source>
</evidence>